<dbReference type="InterPro" id="IPR010982">
    <property type="entry name" value="Lambda_DNA-bd_dom_sf"/>
</dbReference>
<dbReference type="PROSITE" id="PS50943">
    <property type="entry name" value="HTH_CROC1"/>
    <property type="match status" value="1"/>
</dbReference>
<proteinExistence type="predicted"/>
<protein>
    <recommendedName>
        <fullName evidence="1">HTH cro/C1-type domain-containing protein</fullName>
    </recommendedName>
</protein>
<evidence type="ECO:0000313" key="3">
    <source>
        <dbReference type="Proteomes" id="UP000076563"/>
    </source>
</evidence>
<comment type="caution">
    <text evidence="2">The sequence shown here is derived from an EMBL/GenBank/DDBJ whole genome shotgun (WGS) entry which is preliminary data.</text>
</comment>
<dbReference type="Gene3D" id="1.10.260.40">
    <property type="entry name" value="lambda repressor-like DNA-binding domains"/>
    <property type="match status" value="1"/>
</dbReference>
<dbReference type="RefSeq" id="WP_063181922.1">
    <property type="nucleotide sequence ID" value="NZ_LQRA01000052.1"/>
</dbReference>
<feature type="domain" description="HTH cro/C1-type" evidence="1">
    <location>
        <begin position="5"/>
        <end position="59"/>
    </location>
</feature>
<keyword evidence="3" id="KW-1185">Reference proteome</keyword>
<dbReference type="GO" id="GO:0003677">
    <property type="term" value="F:DNA binding"/>
    <property type="evidence" value="ECO:0007669"/>
    <property type="project" value="InterPro"/>
</dbReference>
<dbReference type="SUPFAM" id="SSF47413">
    <property type="entry name" value="lambda repressor-like DNA-binding domains"/>
    <property type="match status" value="1"/>
</dbReference>
<name>A0A163YDW6_9BACL</name>
<gene>
    <name evidence="2" type="ORF">AV654_17570</name>
</gene>
<accession>A0A163YDW6</accession>
<dbReference type="OrthoDB" id="2664357at2"/>
<dbReference type="AlphaFoldDB" id="A0A163YDW6"/>
<organism evidence="2 3">
    <name type="scientific">Paenibacillus elgii</name>
    <dbReference type="NCBI Taxonomy" id="189691"/>
    <lineage>
        <taxon>Bacteria</taxon>
        <taxon>Bacillati</taxon>
        <taxon>Bacillota</taxon>
        <taxon>Bacilli</taxon>
        <taxon>Bacillales</taxon>
        <taxon>Paenibacillaceae</taxon>
        <taxon>Paenibacillus</taxon>
    </lineage>
</organism>
<evidence type="ECO:0000259" key="1">
    <source>
        <dbReference type="PROSITE" id="PS50943"/>
    </source>
</evidence>
<dbReference type="Proteomes" id="UP000076563">
    <property type="component" value="Unassembled WGS sequence"/>
</dbReference>
<dbReference type="SMART" id="SM00530">
    <property type="entry name" value="HTH_XRE"/>
    <property type="match status" value="1"/>
</dbReference>
<sequence length="66" mass="7746">MELTMKKARMLAELTQKDVAEMLGVHVHTYVKWERNPDEISIGTAKQFSRIVNVDFEEIFFDKESN</sequence>
<dbReference type="CDD" id="cd00093">
    <property type="entry name" value="HTH_XRE"/>
    <property type="match status" value="1"/>
</dbReference>
<evidence type="ECO:0000313" key="2">
    <source>
        <dbReference type="EMBL" id="KZE79280.1"/>
    </source>
</evidence>
<dbReference type="EMBL" id="LQRA01000052">
    <property type="protein sequence ID" value="KZE79280.1"/>
    <property type="molecule type" value="Genomic_DNA"/>
</dbReference>
<dbReference type="Pfam" id="PF01381">
    <property type="entry name" value="HTH_3"/>
    <property type="match status" value="1"/>
</dbReference>
<reference evidence="3" key="1">
    <citation type="submission" date="2016-01" db="EMBL/GenBank/DDBJ databases">
        <title>Draft genome of Chromobacterium sp. F49.</title>
        <authorList>
            <person name="Hong K.W."/>
        </authorList>
    </citation>
    <scope>NUCLEOTIDE SEQUENCE [LARGE SCALE GENOMIC DNA]</scope>
    <source>
        <strain evidence="3">M63</strain>
    </source>
</reference>
<dbReference type="InterPro" id="IPR001387">
    <property type="entry name" value="Cro/C1-type_HTH"/>
</dbReference>